<dbReference type="EMBL" id="JAGZCC010000016">
    <property type="protein sequence ID" value="MBS5587998.1"/>
    <property type="molecule type" value="Genomic_DNA"/>
</dbReference>
<dbReference type="InterPro" id="IPR003362">
    <property type="entry name" value="Bact_transf"/>
</dbReference>
<comment type="similarity">
    <text evidence="2">Belongs to the bacterial sugar transferase family.</text>
</comment>
<dbReference type="Pfam" id="PF02397">
    <property type="entry name" value="Bac_transf"/>
    <property type="match status" value="1"/>
</dbReference>
<feature type="transmembrane region" description="Helical" evidence="7">
    <location>
        <begin position="68"/>
        <end position="87"/>
    </location>
</feature>
<keyword evidence="5 7" id="KW-1133">Transmembrane helix</keyword>
<dbReference type="NCBIfam" id="TIGR03025">
    <property type="entry name" value="EPS_sugtrans"/>
    <property type="match status" value="1"/>
</dbReference>
<evidence type="ECO:0000256" key="7">
    <source>
        <dbReference type="SAM" id="Phobius"/>
    </source>
</evidence>
<evidence type="ECO:0000256" key="2">
    <source>
        <dbReference type="ARBA" id="ARBA00006464"/>
    </source>
</evidence>
<feature type="transmembrane region" description="Helical" evidence="7">
    <location>
        <begin position="12"/>
        <end position="31"/>
    </location>
</feature>
<name>A0A943EHV4_9FIRM</name>
<feature type="transmembrane region" description="Helical" evidence="7">
    <location>
        <begin position="37"/>
        <end position="56"/>
    </location>
</feature>
<dbReference type="Gene3D" id="3.40.50.720">
    <property type="entry name" value="NAD(P)-binding Rossmann-like Domain"/>
    <property type="match status" value="1"/>
</dbReference>
<evidence type="ECO:0000313" key="10">
    <source>
        <dbReference type="Proteomes" id="UP000751224"/>
    </source>
</evidence>
<feature type="transmembrane region" description="Helical" evidence="7">
    <location>
        <begin position="93"/>
        <end position="113"/>
    </location>
</feature>
<protein>
    <submittedName>
        <fullName evidence="9">Sugar transferase</fullName>
    </submittedName>
</protein>
<evidence type="ECO:0000313" key="9">
    <source>
        <dbReference type="EMBL" id="MBS5587998.1"/>
    </source>
</evidence>
<dbReference type="GO" id="GO:0016780">
    <property type="term" value="F:phosphotransferase activity, for other substituted phosphate groups"/>
    <property type="evidence" value="ECO:0007669"/>
    <property type="project" value="TreeGrafter"/>
</dbReference>
<comment type="subcellular location">
    <subcellularLocation>
        <location evidence="1">Membrane</location>
        <topology evidence="1">Multi-pass membrane protein</topology>
    </subcellularLocation>
</comment>
<evidence type="ECO:0000256" key="1">
    <source>
        <dbReference type="ARBA" id="ARBA00004141"/>
    </source>
</evidence>
<feature type="transmembrane region" description="Helical" evidence="7">
    <location>
        <begin position="263"/>
        <end position="283"/>
    </location>
</feature>
<dbReference type="PANTHER" id="PTHR30576">
    <property type="entry name" value="COLANIC BIOSYNTHESIS UDP-GLUCOSE LIPID CARRIER TRANSFERASE"/>
    <property type="match status" value="1"/>
</dbReference>
<keyword evidence="6 7" id="KW-0472">Membrane</keyword>
<evidence type="ECO:0000259" key="8">
    <source>
        <dbReference type="Pfam" id="PF02397"/>
    </source>
</evidence>
<dbReference type="Proteomes" id="UP000751224">
    <property type="component" value="Unassembled WGS sequence"/>
</dbReference>
<gene>
    <name evidence="9" type="ORF">KHX14_04150</name>
</gene>
<dbReference type="PANTHER" id="PTHR30576:SF10">
    <property type="entry name" value="SLL5057 PROTEIN"/>
    <property type="match status" value="1"/>
</dbReference>
<proteinExistence type="inferred from homology"/>
<evidence type="ECO:0000256" key="5">
    <source>
        <dbReference type="ARBA" id="ARBA00022989"/>
    </source>
</evidence>
<evidence type="ECO:0000256" key="6">
    <source>
        <dbReference type="ARBA" id="ARBA00023136"/>
    </source>
</evidence>
<feature type="domain" description="Bacterial sugar transferase" evidence="8">
    <location>
        <begin position="261"/>
        <end position="453"/>
    </location>
</feature>
<dbReference type="AlphaFoldDB" id="A0A943EHV4"/>
<dbReference type="GO" id="GO:0016020">
    <property type="term" value="C:membrane"/>
    <property type="evidence" value="ECO:0007669"/>
    <property type="project" value="UniProtKB-SubCell"/>
</dbReference>
<organism evidence="9 10">
    <name type="scientific">Thomasclavelia spiroformis</name>
    <dbReference type="NCBI Taxonomy" id="29348"/>
    <lineage>
        <taxon>Bacteria</taxon>
        <taxon>Bacillati</taxon>
        <taxon>Bacillota</taxon>
        <taxon>Erysipelotrichia</taxon>
        <taxon>Erysipelotrichales</taxon>
        <taxon>Coprobacillaceae</taxon>
        <taxon>Thomasclavelia</taxon>
    </lineage>
</organism>
<accession>A0A943EHV4</accession>
<evidence type="ECO:0000256" key="3">
    <source>
        <dbReference type="ARBA" id="ARBA00022679"/>
    </source>
</evidence>
<keyword evidence="3 9" id="KW-0808">Transferase</keyword>
<reference evidence="9" key="1">
    <citation type="submission" date="2021-02" db="EMBL/GenBank/DDBJ databases">
        <title>Infant gut strain persistence is associated with maternal origin, phylogeny, and functional potential including surface adhesion and iron acquisition.</title>
        <authorList>
            <person name="Lou Y.C."/>
        </authorList>
    </citation>
    <scope>NUCLEOTIDE SEQUENCE</scope>
    <source>
        <strain evidence="9">L3_108_000G1_dasL3_108_000G1_metabat.metabat.11</strain>
    </source>
</reference>
<dbReference type="InterPro" id="IPR017475">
    <property type="entry name" value="EPS_sugar_tfrase"/>
</dbReference>
<evidence type="ECO:0000256" key="4">
    <source>
        <dbReference type="ARBA" id="ARBA00022692"/>
    </source>
</evidence>
<keyword evidence="4 7" id="KW-0812">Transmembrane</keyword>
<sequence>MRGEIVNRKLMPIMLFAIEVVMYYFICLYFHMDIKLIIGSGTLYFLFMFIYGHYSLKTCLIWNEIKQLVKTSFCFFIALLVLVPKSYGYDRRIHLTVMVVAMFIISLLASRFLRIAFREIFARKTLVIGTGYEAARLGKISNNNRFALTSVKGYVDVNNTNDLFGFKQENIIKYSKVYDYDNLNEAIKNNEIEQIIIALPEANQQVIDKVMSDIYGKVASVKYLPNVNGTMTFSSEVQDFDGQLLIATSNDTIGILDKFIKRFIDILAGIAGVITLLPLMIYVKYKYVKSGDHDNIMFSQYRIGKNGKLIKIYKFRSMIPNAEKELERLMKEDSKIKEEYLTNKKLKDDPRITPVGHFLRKTSLDEWPQFINVLKGEMSFIGPRPYLPREKEDMGQYYDSIIKLKPGVTGMWQANGRSDVEFSYRCKLDDYYYHNWSIWLDFTIMYKTVKSVVYGKGSL</sequence>
<comment type="caution">
    <text evidence="9">The sequence shown here is derived from an EMBL/GenBank/DDBJ whole genome shotgun (WGS) entry which is preliminary data.</text>
</comment>